<gene>
    <name evidence="3" type="ORF">L207DRAFT_432735</name>
</gene>
<dbReference type="AlphaFoldDB" id="A0A2J6RF41"/>
<evidence type="ECO:0000313" key="4">
    <source>
        <dbReference type="Proteomes" id="UP000235786"/>
    </source>
</evidence>
<dbReference type="STRING" id="1149755.A0A2J6RF41"/>
<feature type="region of interest" description="Disordered" evidence="1">
    <location>
        <begin position="1"/>
        <end position="24"/>
    </location>
</feature>
<dbReference type="EMBL" id="KZ613949">
    <property type="protein sequence ID" value="PMD37137.1"/>
    <property type="molecule type" value="Genomic_DNA"/>
</dbReference>
<dbReference type="PANTHER" id="PTHR12197:SF251">
    <property type="entry name" value="EG:BACR7C10.4 PROTEIN"/>
    <property type="match status" value="1"/>
</dbReference>
<keyword evidence="4" id="KW-1185">Reference proteome</keyword>
<dbReference type="SUPFAM" id="SSF82199">
    <property type="entry name" value="SET domain"/>
    <property type="match status" value="1"/>
</dbReference>
<dbReference type="GO" id="GO:0005634">
    <property type="term" value="C:nucleus"/>
    <property type="evidence" value="ECO:0007669"/>
    <property type="project" value="TreeGrafter"/>
</dbReference>
<dbReference type="OrthoDB" id="438641at2759"/>
<sequence length="644" mass="71380">MQGVEQTLASGSDSPGNGGGGEQSVQILVPNLETASDDLEYLKARIRIEWLGTSTFFLAHNVELQEGGHLEGLIAYRKALVHDMSISPYDPSLRIDISSVDSKLGFTDTGAANAHRAMILIEAALKVNTFLQYPRNLGVLVHNAIGKRLGTDSPIIIAEEMTSLQLQAYQELVNSLLGCGALWDGLVQVKAGLKRFPRDPELLEMQGELKTAFLARHNGLKELFDNERDILASSRTGKIYQKKYPWMAQDMYIRTPGLLRKVNKGLARHGICEVKAVVFGPALQSPKMAMENEDVGPLGMFAARDIKMDERILVDHCVTGISDVSPAKLHHCEACHAALVYPYMAPSDIIKPTCCKSVAFCSQACHDTALAGYHRVTCKKSFDWLFQDQGLMGKDGCGARWRAIMFLRIAAVLLADAKERGKKGEPVVHPLQHPLVARMAANYPPADQVQPEVSHDWQHFENVVAPTRILMQLGINIFTDTNWTPEVIQTIFWRVENNANMGKTNLTGKEIIMVNVNPNYLFFNHSCEPNVSWHGAVPSGDVSIKWLEGMNGEILKPGCSAVWCIAARDIKKGEELKISYVGNPLGSGGDGEDEDGRPAKRAWLEKWFDRGCGCRICEEENIEIDRLEANELEKQKTMEMESDL</sequence>
<dbReference type="InterPro" id="IPR050869">
    <property type="entry name" value="H3K4_H4K5_MeTrfase"/>
</dbReference>
<evidence type="ECO:0000256" key="1">
    <source>
        <dbReference type="SAM" id="MobiDB-lite"/>
    </source>
</evidence>
<dbReference type="Gene3D" id="2.170.270.10">
    <property type="entry name" value="SET domain"/>
    <property type="match status" value="1"/>
</dbReference>
<dbReference type="PANTHER" id="PTHR12197">
    <property type="entry name" value="HISTONE-LYSINE N-METHYLTRANSFERASE SMYD"/>
    <property type="match status" value="1"/>
</dbReference>
<dbReference type="InterPro" id="IPR046341">
    <property type="entry name" value="SET_dom_sf"/>
</dbReference>
<accession>A0A2J6RF41</accession>
<dbReference type="InterPro" id="IPR001214">
    <property type="entry name" value="SET_dom"/>
</dbReference>
<dbReference type="PROSITE" id="PS50280">
    <property type="entry name" value="SET"/>
    <property type="match status" value="1"/>
</dbReference>
<proteinExistence type="predicted"/>
<reference evidence="3 4" key="1">
    <citation type="submission" date="2016-04" db="EMBL/GenBank/DDBJ databases">
        <title>A degradative enzymes factory behind the ericoid mycorrhizal symbiosis.</title>
        <authorList>
            <consortium name="DOE Joint Genome Institute"/>
            <person name="Martino E."/>
            <person name="Morin E."/>
            <person name="Grelet G."/>
            <person name="Kuo A."/>
            <person name="Kohler A."/>
            <person name="Daghino S."/>
            <person name="Barry K."/>
            <person name="Choi C."/>
            <person name="Cichocki N."/>
            <person name="Clum A."/>
            <person name="Copeland A."/>
            <person name="Hainaut M."/>
            <person name="Haridas S."/>
            <person name="Labutti K."/>
            <person name="Lindquist E."/>
            <person name="Lipzen A."/>
            <person name="Khouja H.-R."/>
            <person name="Murat C."/>
            <person name="Ohm R."/>
            <person name="Olson A."/>
            <person name="Spatafora J."/>
            <person name="Veneault-Fourrey C."/>
            <person name="Henrissat B."/>
            <person name="Grigoriev I."/>
            <person name="Martin F."/>
            <person name="Perotto S."/>
        </authorList>
    </citation>
    <scope>NUCLEOTIDE SEQUENCE [LARGE SCALE GENOMIC DNA]</scope>
    <source>
        <strain evidence="3 4">F</strain>
    </source>
</reference>
<protein>
    <recommendedName>
        <fullName evidence="2">SET domain-containing protein</fullName>
    </recommendedName>
</protein>
<evidence type="ECO:0000313" key="3">
    <source>
        <dbReference type="EMBL" id="PMD37137.1"/>
    </source>
</evidence>
<organism evidence="3 4">
    <name type="scientific">Hyaloscypha variabilis (strain UAMH 11265 / GT02V1 / F)</name>
    <name type="common">Meliniomyces variabilis</name>
    <dbReference type="NCBI Taxonomy" id="1149755"/>
    <lineage>
        <taxon>Eukaryota</taxon>
        <taxon>Fungi</taxon>
        <taxon>Dikarya</taxon>
        <taxon>Ascomycota</taxon>
        <taxon>Pezizomycotina</taxon>
        <taxon>Leotiomycetes</taxon>
        <taxon>Helotiales</taxon>
        <taxon>Hyaloscyphaceae</taxon>
        <taxon>Hyaloscypha</taxon>
        <taxon>Hyaloscypha variabilis</taxon>
    </lineage>
</organism>
<dbReference type="Proteomes" id="UP000235786">
    <property type="component" value="Unassembled WGS sequence"/>
</dbReference>
<evidence type="ECO:0000259" key="2">
    <source>
        <dbReference type="PROSITE" id="PS50280"/>
    </source>
</evidence>
<feature type="domain" description="SET" evidence="2">
    <location>
        <begin position="284"/>
        <end position="581"/>
    </location>
</feature>
<name>A0A2J6RF41_HYAVF</name>
<dbReference type="Pfam" id="PF00856">
    <property type="entry name" value="SET"/>
    <property type="match status" value="1"/>
</dbReference>